<feature type="compositionally biased region" description="Polar residues" evidence="1">
    <location>
        <begin position="358"/>
        <end position="385"/>
    </location>
</feature>
<feature type="compositionally biased region" description="Acidic residues" evidence="1">
    <location>
        <begin position="452"/>
        <end position="481"/>
    </location>
</feature>
<feature type="compositionally biased region" description="Acidic residues" evidence="1">
    <location>
        <begin position="149"/>
        <end position="164"/>
    </location>
</feature>
<evidence type="ECO:0000313" key="3">
    <source>
        <dbReference type="Proteomes" id="UP000824890"/>
    </source>
</evidence>
<gene>
    <name evidence="2" type="ORF">HID58_027819</name>
</gene>
<evidence type="ECO:0000313" key="2">
    <source>
        <dbReference type="EMBL" id="KAH0920159.1"/>
    </source>
</evidence>
<accession>A0ABQ8CSW8</accession>
<proteinExistence type="predicted"/>
<evidence type="ECO:0000256" key="1">
    <source>
        <dbReference type="SAM" id="MobiDB-lite"/>
    </source>
</evidence>
<feature type="region of interest" description="Disordered" evidence="1">
    <location>
        <begin position="85"/>
        <end position="250"/>
    </location>
</feature>
<organism evidence="2 3">
    <name type="scientific">Brassica napus</name>
    <name type="common">Rape</name>
    <dbReference type="NCBI Taxonomy" id="3708"/>
    <lineage>
        <taxon>Eukaryota</taxon>
        <taxon>Viridiplantae</taxon>
        <taxon>Streptophyta</taxon>
        <taxon>Embryophyta</taxon>
        <taxon>Tracheophyta</taxon>
        <taxon>Spermatophyta</taxon>
        <taxon>Magnoliopsida</taxon>
        <taxon>eudicotyledons</taxon>
        <taxon>Gunneridae</taxon>
        <taxon>Pentapetalae</taxon>
        <taxon>rosids</taxon>
        <taxon>malvids</taxon>
        <taxon>Brassicales</taxon>
        <taxon>Brassicaceae</taxon>
        <taxon>Brassiceae</taxon>
        <taxon>Brassica</taxon>
    </lineage>
</organism>
<dbReference type="PANTHER" id="PTHR36005:SF1">
    <property type="entry name" value="DNA LIGASE-LIKE PROTEIN"/>
    <property type="match status" value="1"/>
</dbReference>
<feature type="compositionally biased region" description="Acidic residues" evidence="1">
    <location>
        <begin position="532"/>
        <end position="551"/>
    </location>
</feature>
<feature type="region of interest" description="Disordered" evidence="1">
    <location>
        <begin position="301"/>
        <end position="500"/>
    </location>
</feature>
<comment type="caution">
    <text evidence="2">The sequence shown here is derived from an EMBL/GenBank/DDBJ whole genome shotgun (WGS) entry which is preliminary data.</text>
</comment>
<feature type="compositionally biased region" description="Acidic residues" evidence="1">
    <location>
        <begin position="177"/>
        <end position="199"/>
    </location>
</feature>
<feature type="compositionally biased region" description="Basic and acidic residues" evidence="1">
    <location>
        <begin position="489"/>
        <end position="500"/>
    </location>
</feature>
<protein>
    <submittedName>
        <fullName evidence="2">Uncharacterized protein</fullName>
    </submittedName>
</protein>
<feature type="compositionally biased region" description="Low complexity" evidence="1">
    <location>
        <begin position="744"/>
        <end position="758"/>
    </location>
</feature>
<feature type="compositionally biased region" description="Polar residues" evidence="1">
    <location>
        <begin position="775"/>
        <end position="788"/>
    </location>
</feature>
<dbReference type="EMBL" id="JAGKQM010000007">
    <property type="protein sequence ID" value="KAH0920159.1"/>
    <property type="molecule type" value="Genomic_DNA"/>
</dbReference>
<feature type="compositionally biased region" description="Basic and acidic residues" evidence="1">
    <location>
        <begin position="427"/>
        <end position="451"/>
    </location>
</feature>
<name>A0ABQ8CSW8_BRANA</name>
<dbReference type="Proteomes" id="UP000824890">
    <property type="component" value="Unassembled WGS sequence"/>
</dbReference>
<feature type="region of interest" description="Disordered" evidence="1">
    <location>
        <begin position="519"/>
        <end position="572"/>
    </location>
</feature>
<keyword evidence="3" id="KW-1185">Reference proteome</keyword>
<reference evidence="2 3" key="1">
    <citation type="submission" date="2021-05" db="EMBL/GenBank/DDBJ databases">
        <title>Genome Assembly of Synthetic Allotetraploid Brassica napus Reveals Homoeologous Exchanges between Subgenomes.</title>
        <authorList>
            <person name="Davis J.T."/>
        </authorList>
    </citation>
    <scope>NUCLEOTIDE SEQUENCE [LARGE SCALE GENOMIC DNA]</scope>
    <source>
        <strain evidence="3">cv. Da-Ae</strain>
        <tissue evidence="2">Seedling</tissue>
    </source>
</reference>
<dbReference type="PANTHER" id="PTHR36005">
    <property type="entry name" value="DNA LIGASE-LIKE PROTEIN"/>
    <property type="match status" value="1"/>
</dbReference>
<feature type="region of interest" description="Disordered" evidence="1">
    <location>
        <begin position="738"/>
        <end position="799"/>
    </location>
</feature>
<sequence length="858" mass="96659">MVSEKQLSPIGGSSVPVPNRMLRLLKKATSISDLCPGSVEADGEDLEKDGIEEDEMRSDLEGLGVEDGVHARKALDFDSVPELNPAIEDFGEKSEEVISEMETREETRVSESSVPEIDPASDETREEGEEEIPEMETRFSESSVLEVDPASEELGEKSEEEIPEMETREETRVSESSECEESGEKGEDEVSEMETEEEINGWGSKGVRKKRQVLEAGDSQGKEAKRNNKKSKKTTVDFDELPASMNMTKKERREYLDQLRAENQRLLRETRDAAFEPVPLVRKPISSVLEKIRRRKEEISKQFLSRKKSKSKDLYDGAPYGEEVVMEEKDEDVNLEFTSNQNPDGEDSLEDSAAPLGNSDSPSNKNAESNPTQQDPSLGSQTTSSGEEHLEKTSTRSVDEVMTPPSVLASNLKRNPSPAPDNSEEAEYTKESYDPETHDSSPGDPVRKFIDEVAEEEDDSDNDLLRFEDDDEDEDEEDDDLRDMIASQFKEDPSDKYKRNELHQKWLEQQDAAGTEKLLHKLKRGLQQDETSLFEDEDDNADDENMAEDEEVTKPEASEDENEEDPSHATSMRMRIKKIKEMIPLMFTDKDDVYVSSDDEETEKKLMQQRLYKKRLVGAPHFITFPSYLYILKTEKLCLILSLVLPHESKNYCLAQEQKAKLSSSTGNEHSEEILRHIKKPEIGKKAKTTSFKDRALMGINKNPAASKSSFLGKLTKSSISEGSRKRGSNVVRGYIFERDDSNSKSSNSVPEEPSVPETIVQEKSRPRRAPAKFTASQSQERSTTSPASAAEEKSTRQRTTLYEILKMSSKKTSFTSGETVISSSHTESIFAAFKLDTKPLKTNPQVNTFLLLSNLFL</sequence>
<feature type="compositionally biased region" description="Basic and acidic residues" evidence="1">
    <location>
        <begin position="165"/>
        <end position="175"/>
    </location>
</feature>
<feature type="compositionally biased region" description="Basic and acidic residues" evidence="1">
    <location>
        <begin position="90"/>
        <end position="109"/>
    </location>
</feature>
<feature type="compositionally biased region" description="Acidic residues" evidence="1">
    <location>
        <begin position="324"/>
        <end position="334"/>
    </location>
</feature>
<feature type="compositionally biased region" description="Acidic residues" evidence="1">
    <location>
        <begin position="119"/>
        <end position="134"/>
    </location>
</feature>
<feature type="compositionally biased region" description="Basic and acidic residues" evidence="1">
    <location>
        <begin position="386"/>
        <end position="399"/>
    </location>
</feature>